<proteinExistence type="predicted"/>
<accession>V5U374</accession>
<dbReference type="HOGENOM" id="CLU_3215139_0_0_6"/>
<dbReference type="PATRIC" id="fig|1401659.3.peg.3426"/>
<dbReference type="AlphaFoldDB" id="V5U374"/>
<reference evidence="1 2" key="1">
    <citation type="journal article" date="2014" name="Genome Announc.">
        <title>Complete Genome Sequence of Cronobacter sakazakii Strain CMCC 45402.</title>
        <authorList>
            <person name="Zhao Z."/>
            <person name="Wang L."/>
            <person name="Wang B."/>
            <person name="Liang H."/>
            <person name="Ye Q."/>
            <person name="Zeng M."/>
        </authorList>
    </citation>
    <scope>NUCLEOTIDE SEQUENCE [LARGE SCALE GENOMIC DNA]</scope>
    <source>
        <strain evidence="2">45402</strain>
    </source>
</reference>
<name>V5U374_9ENTR</name>
<dbReference type="Proteomes" id="UP000018545">
    <property type="component" value="Chromosome"/>
</dbReference>
<organism evidence="1 2">
    <name type="scientific">Cronobacter malonaticus</name>
    <dbReference type="NCBI Taxonomy" id="413503"/>
    <lineage>
        <taxon>Bacteria</taxon>
        <taxon>Pseudomonadati</taxon>
        <taxon>Pseudomonadota</taxon>
        <taxon>Gammaproteobacteria</taxon>
        <taxon>Enterobacterales</taxon>
        <taxon>Enterobacteriaceae</taxon>
        <taxon>Cronobacter</taxon>
    </lineage>
</organism>
<evidence type="ECO:0000313" key="2">
    <source>
        <dbReference type="Proteomes" id="UP000018545"/>
    </source>
</evidence>
<protein>
    <submittedName>
        <fullName evidence="1">Uncharacterized protein</fullName>
    </submittedName>
</protein>
<gene>
    <name evidence="1" type="ORF">P262_04861</name>
</gene>
<dbReference type="EMBL" id="CP006731">
    <property type="protein sequence ID" value="AHB71823.1"/>
    <property type="molecule type" value="Genomic_DNA"/>
</dbReference>
<sequence length="37" mass="4246">MAKSTQKRLNSEFLANGGILEITQGEVYLKTHFLLFF</sequence>
<dbReference type="KEGG" id="csi:P262_04861"/>
<evidence type="ECO:0000313" key="1">
    <source>
        <dbReference type="EMBL" id="AHB71823.1"/>
    </source>
</evidence>